<organism evidence="1 2">
    <name type="scientific">Vaccinium darrowii</name>
    <dbReference type="NCBI Taxonomy" id="229202"/>
    <lineage>
        <taxon>Eukaryota</taxon>
        <taxon>Viridiplantae</taxon>
        <taxon>Streptophyta</taxon>
        <taxon>Embryophyta</taxon>
        <taxon>Tracheophyta</taxon>
        <taxon>Spermatophyta</taxon>
        <taxon>Magnoliopsida</taxon>
        <taxon>eudicotyledons</taxon>
        <taxon>Gunneridae</taxon>
        <taxon>Pentapetalae</taxon>
        <taxon>asterids</taxon>
        <taxon>Ericales</taxon>
        <taxon>Ericaceae</taxon>
        <taxon>Vaccinioideae</taxon>
        <taxon>Vaccinieae</taxon>
        <taxon>Vaccinium</taxon>
    </lineage>
</organism>
<evidence type="ECO:0000313" key="1">
    <source>
        <dbReference type="EMBL" id="KAH7846680.1"/>
    </source>
</evidence>
<keyword evidence="2" id="KW-1185">Reference proteome</keyword>
<comment type="caution">
    <text evidence="1">The sequence shown here is derived from an EMBL/GenBank/DDBJ whole genome shotgun (WGS) entry which is preliminary data.</text>
</comment>
<name>A0ACB7Y131_9ERIC</name>
<dbReference type="Proteomes" id="UP000828048">
    <property type="component" value="Chromosome 5"/>
</dbReference>
<proteinExistence type="predicted"/>
<sequence>MFIQYLDNYVAQLNINPLYSRSVQWQMVVWNVGSGETEEFEGGCFLWWQWVRVVKGSKGVGVIGFLRESCTFKCEYDNGNRCSGKDVLEVGCGNSCTENAYNLCNYGARAAISVRSPVYFFPPYLHNVHFMW</sequence>
<gene>
    <name evidence="1" type="ORF">Vadar_016914</name>
</gene>
<reference evidence="1 2" key="1">
    <citation type="journal article" date="2021" name="Hortic Res">
        <title>High-quality reference genome and annotation aids understanding of berry development for evergreen blueberry (Vaccinium darrowii).</title>
        <authorList>
            <person name="Yu J."/>
            <person name="Hulse-Kemp A.M."/>
            <person name="Babiker E."/>
            <person name="Staton M."/>
        </authorList>
    </citation>
    <scope>NUCLEOTIDE SEQUENCE [LARGE SCALE GENOMIC DNA]</scope>
    <source>
        <strain evidence="2">cv. NJ 8807/NJ 8810</strain>
        <tissue evidence="1">Young leaf</tissue>
    </source>
</reference>
<evidence type="ECO:0000313" key="2">
    <source>
        <dbReference type="Proteomes" id="UP000828048"/>
    </source>
</evidence>
<protein>
    <submittedName>
        <fullName evidence="1">Uncharacterized protein</fullName>
    </submittedName>
</protein>
<dbReference type="EMBL" id="CM037155">
    <property type="protein sequence ID" value="KAH7846680.1"/>
    <property type="molecule type" value="Genomic_DNA"/>
</dbReference>
<accession>A0ACB7Y131</accession>